<protein>
    <submittedName>
        <fullName evidence="1">Uncharacterized protein</fullName>
    </submittedName>
</protein>
<dbReference type="EMBL" id="JABFAF010000004">
    <property type="protein sequence ID" value="MBA0853716.1"/>
    <property type="molecule type" value="Genomic_DNA"/>
</dbReference>
<accession>A0A7J9L590</accession>
<organism evidence="1 2">
    <name type="scientific">Gossypium schwendimanii</name>
    <name type="common">Cotton</name>
    <dbReference type="NCBI Taxonomy" id="34291"/>
    <lineage>
        <taxon>Eukaryota</taxon>
        <taxon>Viridiplantae</taxon>
        <taxon>Streptophyta</taxon>
        <taxon>Embryophyta</taxon>
        <taxon>Tracheophyta</taxon>
        <taxon>Spermatophyta</taxon>
        <taxon>Magnoliopsida</taxon>
        <taxon>eudicotyledons</taxon>
        <taxon>Gunneridae</taxon>
        <taxon>Pentapetalae</taxon>
        <taxon>rosids</taxon>
        <taxon>malvids</taxon>
        <taxon>Malvales</taxon>
        <taxon>Malvaceae</taxon>
        <taxon>Malvoideae</taxon>
        <taxon>Gossypium</taxon>
    </lineage>
</organism>
<dbReference type="Proteomes" id="UP000593576">
    <property type="component" value="Unassembled WGS sequence"/>
</dbReference>
<feature type="non-terminal residue" evidence="1">
    <location>
        <position position="1"/>
    </location>
</feature>
<keyword evidence="2" id="KW-1185">Reference proteome</keyword>
<dbReference type="OrthoDB" id="992872at2759"/>
<comment type="caution">
    <text evidence="1">The sequence shown here is derived from an EMBL/GenBank/DDBJ whole genome shotgun (WGS) entry which is preliminary data.</text>
</comment>
<proteinExistence type="predicted"/>
<sequence length="45" mass="5169">AYKKNELFLNKNIDHYDEMALVVGKDMATESFARTFADINLDDSN</sequence>
<evidence type="ECO:0000313" key="2">
    <source>
        <dbReference type="Proteomes" id="UP000593576"/>
    </source>
</evidence>
<gene>
    <name evidence="1" type="ORF">Goshw_021211</name>
</gene>
<dbReference type="AlphaFoldDB" id="A0A7J9L590"/>
<reference evidence="1 2" key="1">
    <citation type="journal article" date="2019" name="Genome Biol. Evol.">
        <title>Insights into the evolution of the New World diploid cottons (Gossypium, subgenus Houzingenia) based on genome sequencing.</title>
        <authorList>
            <person name="Grover C.E."/>
            <person name="Arick M.A. 2nd"/>
            <person name="Thrash A."/>
            <person name="Conover J.L."/>
            <person name="Sanders W.S."/>
            <person name="Peterson D.G."/>
            <person name="Frelichowski J.E."/>
            <person name="Scheffler J.A."/>
            <person name="Scheffler B.E."/>
            <person name="Wendel J.F."/>
        </authorList>
    </citation>
    <scope>NUCLEOTIDE SEQUENCE [LARGE SCALE GENOMIC DNA]</scope>
    <source>
        <strain evidence="1">1</strain>
        <tissue evidence="1">Leaf</tissue>
    </source>
</reference>
<evidence type="ECO:0000313" key="1">
    <source>
        <dbReference type="EMBL" id="MBA0853716.1"/>
    </source>
</evidence>
<name>A0A7J9L590_GOSSC</name>